<feature type="compositionally biased region" description="Basic and acidic residues" evidence="1">
    <location>
        <begin position="22"/>
        <end position="33"/>
    </location>
</feature>
<name>A0A316FL46_9ACTN</name>
<dbReference type="AlphaFoldDB" id="A0A316FL46"/>
<evidence type="ECO:0000256" key="1">
    <source>
        <dbReference type="SAM" id="MobiDB-lite"/>
    </source>
</evidence>
<evidence type="ECO:0000313" key="3">
    <source>
        <dbReference type="Proteomes" id="UP000245697"/>
    </source>
</evidence>
<protein>
    <submittedName>
        <fullName evidence="2">Uncharacterized protein</fullName>
    </submittedName>
</protein>
<evidence type="ECO:0000313" key="2">
    <source>
        <dbReference type="EMBL" id="PWK48865.1"/>
    </source>
</evidence>
<sequence length="112" mass="11866">MTVTGSEITGSDLTGSEVTGSDGRHRSRTDTDERQEYLAGGLTEVRCEACGRLVQAGKRSVMQTSVQWSGPVCDRLSDAAAAAGRPTALVPTCPELRASIDRAVREGRLEVS</sequence>
<accession>A0A316FL46</accession>
<feature type="region of interest" description="Disordered" evidence="1">
    <location>
        <begin position="1"/>
        <end position="33"/>
    </location>
</feature>
<organism evidence="2 3">
    <name type="scientific">Actinoplanes xinjiangensis</name>
    <dbReference type="NCBI Taxonomy" id="512350"/>
    <lineage>
        <taxon>Bacteria</taxon>
        <taxon>Bacillati</taxon>
        <taxon>Actinomycetota</taxon>
        <taxon>Actinomycetes</taxon>
        <taxon>Micromonosporales</taxon>
        <taxon>Micromonosporaceae</taxon>
        <taxon>Actinoplanes</taxon>
    </lineage>
</organism>
<dbReference type="RefSeq" id="WP_239169979.1">
    <property type="nucleotide sequence ID" value="NZ_BONA01000035.1"/>
</dbReference>
<comment type="caution">
    <text evidence="2">The sequence shown here is derived from an EMBL/GenBank/DDBJ whole genome shotgun (WGS) entry which is preliminary data.</text>
</comment>
<dbReference type="EMBL" id="QGGR01000005">
    <property type="protein sequence ID" value="PWK48865.1"/>
    <property type="molecule type" value="Genomic_DNA"/>
</dbReference>
<feature type="compositionally biased region" description="Polar residues" evidence="1">
    <location>
        <begin position="1"/>
        <end position="19"/>
    </location>
</feature>
<dbReference type="Proteomes" id="UP000245697">
    <property type="component" value="Unassembled WGS sequence"/>
</dbReference>
<reference evidence="2 3" key="1">
    <citation type="submission" date="2018-05" db="EMBL/GenBank/DDBJ databases">
        <title>Genomic Encyclopedia of Archaeal and Bacterial Type Strains, Phase II (KMG-II): from individual species to whole genera.</title>
        <authorList>
            <person name="Goeker M."/>
        </authorList>
    </citation>
    <scope>NUCLEOTIDE SEQUENCE [LARGE SCALE GENOMIC DNA]</scope>
    <source>
        <strain evidence="2 3">DSM 45184</strain>
    </source>
</reference>
<keyword evidence="3" id="KW-1185">Reference proteome</keyword>
<gene>
    <name evidence="2" type="ORF">BC793_105215</name>
</gene>
<proteinExistence type="predicted"/>